<keyword evidence="1" id="KW-0812">Transmembrane</keyword>
<dbReference type="AlphaFoldDB" id="A0AAD5MXG3"/>
<protein>
    <recommendedName>
        <fullName evidence="4">SCP domain-containing protein</fullName>
    </recommendedName>
</protein>
<evidence type="ECO:0000256" key="1">
    <source>
        <dbReference type="SAM" id="Phobius"/>
    </source>
</evidence>
<gene>
    <name evidence="2" type="ORF">KIN20_024791</name>
</gene>
<reference evidence="2" key="1">
    <citation type="submission" date="2021-06" db="EMBL/GenBank/DDBJ databases">
        <title>Parelaphostrongylus tenuis whole genome reference sequence.</title>
        <authorList>
            <person name="Garwood T.J."/>
            <person name="Larsen P.A."/>
            <person name="Fountain-Jones N.M."/>
            <person name="Garbe J.R."/>
            <person name="Macchietto M.G."/>
            <person name="Kania S.A."/>
            <person name="Gerhold R.W."/>
            <person name="Richards J.E."/>
            <person name="Wolf T.M."/>
        </authorList>
    </citation>
    <scope>NUCLEOTIDE SEQUENCE</scope>
    <source>
        <strain evidence="2">MNPRO001-30</strain>
        <tissue evidence="2">Meninges</tissue>
    </source>
</reference>
<keyword evidence="1" id="KW-1133">Transmembrane helix</keyword>
<accession>A0AAD5MXG3</accession>
<sequence length="72" mass="7936">MPLNDTNRTSALIFINTIRAIIGAGNYFKLPPTSQMRRMAWDCGLEEIAHEAAVNCTQAAPNLTNNGINYLL</sequence>
<dbReference type="Proteomes" id="UP001196413">
    <property type="component" value="Unassembled WGS sequence"/>
</dbReference>
<evidence type="ECO:0008006" key="4">
    <source>
        <dbReference type="Google" id="ProtNLM"/>
    </source>
</evidence>
<feature type="transmembrane region" description="Helical" evidence="1">
    <location>
        <begin position="12"/>
        <end position="30"/>
    </location>
</feature>
<keyword evidence="1" id="KW-0472">Membrane</keyword>
<keyword evidence="3" id="KW-1185">Reference proteome</keyword>
<proteinExistence type="predicted"/>
<name>A0AAD5MXG3_PARTN</name>
<dbReference type="InterPro" id="IPR035940">
    <property type="entry name" value="CAP_sf"/>
</dbReference>
<comment type="caution">
    <text evidence="2">The sequence shown here is derived from an EMBL/GenBank/DDBJ whole genome shotgun (WGS) entry which is preliminary data.</text>
</comment>
<dbReference type="EMBL" id="JAHQIW010005021">
    <property type="protein sequence ID" value="KAJ1364658.1"/>
    <property type="molecule type" value="Genomic_DNA"/>
</dbReference>
<evidence type="ECO:0000313" key="3">
    <source>
        <dbReference type="Proteomes" id="UP001196413"/>
    </source>
</evidence>
<dbReference type="SUPFAM" id="SSF55797">
    <property type="entry name" value="PR-1-like"/>
    <property type="match status" value="1"/>
</dbReference>
<evidence type="ECO:0000313" key="2">
    <source>
        <dbReference type="EMBL" id="KAJ1364658.1"/>
    </source>
</evidence>
<dbReference type="Gene3D" id="3.40.33.10">
    <property type="entry name" value="CAP"/>
    <property type="match status" value="1"/>
</dbReference>
<organism evidence="2 3">
    <name type="scientific">Parelaphostrongylus tenuis</name>
    <name type="common">Meningeal worm</name>
    <dbReference type="NCBI Taxonomy" id="148309"/>
    <lineage>
        <taxon>Eukaryota</taxon>
        <taxon>Metazoa</taxon>
        <taxon>Ecdysozoa</taxon>
        <taxon>Nematoda</taxon>
        <taxon>Chromadorea</taxon>
        <taxon>Rhabditida</taxon>
        <taxon>Rhabditina</taxon>
        <taxon>Rhabditomorpha</taxon>
        <taxon>Strongyloidea</taxon>
        <taxon>Metastrongylidae</taxon>
        <taxon>Parelaphostrongylus</taxon>
    </lineage>
</organism>